<feature type="coiled-coil region" evidence="1">
    <location>
        <begin position="9"/>
        <end position="36"/>
    </location>
</feature>
<protein>
    <submittedName>
        <fullName evidence="2">Uncharacterized protein</fullName>
    </submittedName>
</protein>
<accession>A0A8I6S3U1</accession>
<reference evidence="2" key="1">
    <citation type="submission" date="2022-01" db="UniProtKB">
        <authorList>
            <consortium name="EnsemblMetazoa"/>
        </authorList>
    </citation>
    <scope>IDENTIFICATION</scope>
</reference>
<keyword evidence="3" id="KW-1185">Reference proteome</keyword>
<evidence type="ECO:0000256" key="1">
    <source>
        <dbReference type="SAM" id="Coils"/>
    </source>
</evidence>
<dbReference type="Proteomes" id="UP000494040">
    <property type="component" value="Unassembled WGS sequence"/>
</dbReference>
<dbReference type="OrthoDB" id="10582162at2759"/>
<evidence type="ECO:0000313" key="3">
    <source>
        <dbReference type="Proteomes" id="UP000494040"/>
    </source>
</evidence>
<organism evidence="2 3">
    <name type="scientific">Cimex lectularius</name>
    <name type="common">Bed bug</name>
    <name type="synonym">Acanthia lectularia</name>
    <dbReference type="NCBI Taxonomy" id="79782"/>
    <lineage>
        <taxon>Eukaryota</taxon>
        <taxon>Metazoa</taxon>
        <taxon>Ecdysozoa</taxon>
        <taxon>Arthropoda</taxon>
        <taxon>Hexapoda</taxon>
        <taxon>Insecta</taxon>
        <taxon>Pterygota</taxon>
        <taxon>Neoptera</taxon>
        <taxon>Paraneoptera</taxon>
        <taxon>Hemiptera</taxon>
        <taxon>Heteroptera</taxon>
        <taxon>Panheteroptera</taxon>
        <taxon>Cimicomorpha</taxon>
        <taxon>Cimicidae</taxon>
        <taxon>Cimex</taxon>
    </lineage>
</organism>
<dbReference type="AlphaFoldDB" id="A0A8I6S3U1"/>
<sequence>MDNTISPAMQKKLQEIAELQNILTNKLNEFAKLNENPKEIEEESLILRTELEEIKQISSTDSEETDREIEEKLKVVNERIERIAKAAIKAQEEVLIRTVDVLKEIRGTIYKLCLKVEALELADDMKKVIKDASLNFLATVEKRNQELDLYLREMKEMMVERKENNLSKCTKSSLQTKIANILHKIEYAYEMKRNQESDQVTTDAI</sequence>
<evidence type="ECO:0000313" key="2">
    <source>
        <dbReference type="EnsemblMetazoa" id="XP_014255636.1"/>
    </source>
</evidence>
<keyword evidence="1" id="KW-0175">Coiled coil</keyword>
<proteinExistence type="predicted"/>
<dbReference type="EnsemblMetazoa" id="XM_014400150.2">
    <property type="protein sequence ID" value="XP_014255636.1"/>
    <property type="gene ID" value="LOC106670106"/>
</dbReference>
<gene>
    <name evidence="2" type="primary">106670106</name>
</gene>
<name>A0A8I6S3U1_CIMLE</name>